<feature type="compositionally biased region" description="Basic and acidic residues" evidence="6">
    <location>
        <begin position="14"/>
        <end position="23"/>
    </location>
</feature>
<feature type="transmembrane region" description="Helical" evidence="7">
    <location>
        <begin position="387"/>
        <end position="408"/>
    </location>
</feature>
<keyword evidence="5 7" id="KW-0472">Membrane</keyword>
<feature type="transmembrane region" description="Helical" evidence="7">
    <location>
        <begin position="133"/>
        <end position="151"/>
    </location>
</feature>
<feature type="transmembrane region" description="Helical" evidence="7">
    <location>
        <begin position="496"/>
        <end position="516"/>
    </location>
</feature>
<evidence type="ECO:0000256" key="2">
    <source>
        <dbReference type="ARBA" id="ARBA00022448"/>
    </source>
</evidence>
<evidence type="ECO:0000256" key="4">
    <source>
        <dbReference type="ARBA" id="ARBA00022989"/>
    </source>
</evidence>
<dbReference type="EMBL" id="KN847493">
    <property type="protein sequence ID" value="KIW19208.1"/>
    <property type="molecule type" value="Genomic_DNA"/>
</dbReference>
<evidence type="ECO:0000256" key="3">
    <source>
        <dbReference type="ARBA" id="ARBA00022692"/>
    </source>
</evidence>
<feature type="transmembrane region" description="Helical" evidence="7">
    <location>
        <begin position="465"/>
        <end position="484"/>
    </location>
</feature>
<dbReference type="PANTHER" id="PTHR43341:SF39">
    <property type="entry name" value="AMINO ACID TRANSPORTER (EUROFUNG)-RELATED"/>
    <property type="match status" value="1"/>
</dbReference>
<dbReference type="Proteomes" id="UP000053328">
    <property type="component" value="Unassembled WGS sequence"/>
</dbReference>
<dbReference type="GeneID" id="27330585"/>
<feature type="transmembrane region" description="Helical" evidence="7">
    <location>
        <begin position="244"/>
        <end position="265"/>
    </location>
</feature>
<reference evidence="9 10" key="1">
    <citation type="submission" date="2015-01" db="EMBL/GenBank/DDBJ databases">
        <title>The Genome Sequence of Exophiala spinifera CBS89968.</title>
        <authorList>
            <consortium name="The Broad Institute Genomics Platform"/>
            <person name="Cuomo C."/>
            <person name="de Hoog S."/>
            <person name="Gorbushina A."/>
            <person name="Stielow B."/>
            <person name="Teixiera M."/>
            <person name="Abouelleil A."/>
            <person name="Chapman S.B."/>
            <person name="Priest M."/>
            <person name="Young S.K."/>
            <person name="Wortman J."/>
            <person name="Nusbaum C."/>
            <person name="Birren B."/>
        </authorList>
    </citation>
    <scope>NUCLEOTIDE SEQUENCE [LARGE SCALE GENOMIC DNA]</scope>
    <source>
        <strain evidence="9 10">CBS 89968</strain>
    </source>
</reference>
<feature type="transmembrane region" description="Helical" evidence="7">
    <location>
        <begin position="163"/>
        <end position="184"/>
    </location>
</feature>
<protein>
    <recommendedName>
        <fullName evidence="8">Amino acid permease/ SLC12A domain-containing protein</fullName>
    </recommendedName>
</protein>
<keyword evidence="2" id="KW-0813">Transport</keyword>
<dbReference type="GO" id="GO:0015171">
    <property type="term" value="F:amino acid transmembrane transporter activity"/>
    <property type="evidence" value="ECO:0007669"/>
    <property type="project" value="TreeGrafter"/>
</dbReference>
<name>A0A0D2BJW1_9EURO</name>
<dbReference type="InterPro" id="IPR004841">
    <property type="entry name" value="AA-permease/SLC12A_dom"/>
</dbReference>
<keyword evidence="4 7" id="KW-1133">Transmembrane helix</keyword>
<dbReference type="AlphaFoldDB" id="A0A0D2BJW1"/>
<evidence type="ECO:0000256" key="7">
    <source>
        <dbReference type="SAM" id="Phobius"/>
    </source>
</evidence>
<evidence type="ECO:0000259" key="8">
    <source>
        <dbReference type="Pfam" id="PF00324"/>
    </source>
</evidence>
<feature type="transmembrane region" description="Helical" evidence="7">
    <location>
        <begin position="414"/>
        <end position="437"/>
    </location>
</feature>
<dbReference type="FunFam" id="1.20.1740.10:FF:000001">
    <property type="entry name" value="Amino acid permease"/>
    <property type="match status" value="1"/>
</dbReference>
<proteinExistence type="predicted"/>
<feature type="domain" description="Amino acid permease/ SLC12A" evidence="8">
    <location>
        <begin position="46"/>
        <end position="524"/>
    </location>
</feature>
<feature type="transmembrane region" description="Helical" evidence="7">
    <location>
        <begin position="49"/>
        <end position="68"/>
    </location>
</feature>
<evidence type="ECO:0000256" key="6">
    <source>
        <dbReference type="SAM" id="MobiDB-lite"/>
    </source>
</evidence>
<feature type="transmembrane region" description="Helical" evidence="7">
    <location>
        <begin position="74"/>
        <end position="93"/>
    </location>
</feature>
<dbReference type="VEuPathDB" id="FungiDB:PV08_03502"/>
<dbReference type="RefSeq" id="XP_016239424.1">
    <property type="nucleotide sequence ID" value="XM_016377854.1"/>
</dbReference>
<evidence type="ECO:0000256" key="1">
    <source>
        <dbReference type="ARBA" id="ARBA00004141"/>
    </source>
</evidence>
<comment type="subcellular location">
    <subcellularLocation>
        <location evidence="1">Membrane</location>
        <topology evidence="1">Multi-pass membrane protein</topology>
    </subcellularLocation>
</comment>
<dbReference type="STRING" id="91928.A0A0D2BJW1"/>
<evidence type="ECO:0000313" key="10">
    <source>
        <dbReference type="Proteomes" id="UP000053328"/>
    </source>
</evidence>
<dbReference type="PIRSF" id="PIRSF006060">
    <property type="entry name" value="AA_transporter"/>
    <property type="match status" value="1"/>
</dbReference>
<evidence type="ECO:0000256" key="5">
    <source>
        <dbReference type="ARBA" id="ARBA00023136"/>
    </source>
</evidence>
<feature type="region of interest" description="Disordered" evidence="6">
    <location>
        <begin position="1"/>
        <end position="23"/>
    </location>
</feature>
<accession>A0A0D2BJW1</accession>
<dbReference type="InterPro" id="IPR050524">
    <property type="entry name" value="APC_YAT"/>
</dbReference>
<gene>
    <name evidence="9" type="ORF">PV08_03502</name>
</gene>
<sequence>MEKKVAGNDADVEEMAREESVRDASVHASELERRYGHVNRRLRARHIQFLALGGAIGTSLFLGIGSSLAKAGPLSLTLGFAISGMAVYGMASLSTRHYIHIRVNNVFQDGVSGRNVYLASCPGRDSSILRENWYFCAIVLCLDISAATLVIDYWPGARGVSPAVWITLCLIVILFLNIFAVSIFGEAEFCFASIKLILIIGLLILSVVLILGGGPNHDRLGFRYWKDPGVMNEVAPATGATGRFLGFFSVLIYAAFTYAGIEMIAATAGEAENPRRNVPKAVRRSIWRILAFYVLGSFCIGCIVASNDPHLLRAQAEGAPGAARSPWVIGITNSGIRVLPSIINVCILTSAVSSANAFLYTGSRYMYALAQNKQAPRVLLTCTKKGVPIYCVLVTALFGTLTYMTVSVAGNTVFLWFANLTTVAAMLTWISLCYAFIRFRKAQAVQGVSLDDPACRAYRPRFQPYIAWATLIYFVVLVVFNGFETFMRGNWNVNDFLVHYIGIPIFAFFILFWKFVKKTKFRKLEEVDLWSGKSEVDAMEGTWEEPVAKNWLQKVRSYSTRPTLCE</sequence>
<keyword evidence="10" id="KW-1185">Reference proteome</keyword>
<evidence type="ECO:0000313" key="9">
    <source>
        <dbReference type="EMBL" id="KIW19208.1"/>
    </source>
</evidence>
<dbReference type="Pfam" id="PF00324">
    <property type="entry name" value="AA_permease"/>
    <property type="match status" value="1"/>
</dbReference>
<feature type="transmembrane region" description="Helical" evidence="7">
    <location>
        <begin position="342"/>
        <end position="367"/>
    </location>
</feature>
<keyword evidence="3 7" id="KW-0812">Transmembrane</keyword>
<dbReference type="GO" id="GO:0016020">
    <property type="term" value="C:membrane"/>
    <property type="evidence" value="ECO:0007669"/>
    <property type="project" value="UniProtKB-SubCell"/>
</dbReference>
<dbReference type="Gene3D" id="1.20.1740.10">
    <property type="entry name" value="Amino acid/polyamine transporter I"/>
    <property type="match status" value="1"/>
</dbReference>
<dbReference type="OrthoDB" id="3900342at2759"/>
<organism evidence="9 10">
    <name type="scientific">Exophiala spinifera</name>
    <dbReference type="NCBI Taxonomy" id="91928"/>
    <lineage>
        <taxon>Eukaryota</taxon>
        <taxon>Fungi</taxon>
        <taxon>Dikarya</taxon>
        <taxon>Ascomycota</taxon>
        <taxon>Pezizomycotina</taxon>
        <taxon>Eurotiomycetes</taxon>
        <taxon>Chaetothyriomycetidae</taxon>
        <taxon>Chaetothyriales</taxon>
        <taxon>Herpotrichiellaceae</taxon>
        <taxon>Exophiala</taxon>
    </lineage>
</organism>
<dbReference type="HOGENOM" id="CLU_007946_12_1_1"/>
<feature type="transmembrane region" description="Helical" evidence="7">
    <location>
        <begin position="286"/>
        <end position="306"/>
    </location>
</feature>
<feature type="transmembrane region" description="Helical" evidence="7">
    <location>
        <begin position="196"/>
        <end position="214"/>
    </location>
</feature>
<dbReference type="PANTHER" id="PTHR43341">
    <property type="entry name" value="AMINO ACID PERMEASE"/>
    <property type="match status" value="1"/>
</dbReference>